<dbReference type="SUPFAM" id="SSF46689">
    <property type="entry name" value="Homeodomain-like"/>
    <property type="match status" value="1"/>
</dbReference>
<feature type="domain" description="HTH tetR-type" evidence="6">
    <location>
        <begin position="10"/>
        <end position="70"/>
    </location>
</feature>
<dbReference type="InterPro" id="IPR036271">
    <property type="entry name" value="Tet_transcr_reg_TetR-rel_C_sf"/>
</dbReference>
<reference evidence="7" key="1">
    <citation type="journal article" date="2015" name="Int. J. Syst. Evol. Microbiol.">
        <title>Rhizobium alvei sp. nov., isolated from a freshwater river.</title>
        <authorList>
            <person name="Sheu S.Y."/>
            <person name="Huang H.W."/>
            <person name="Young C.C."/>
            <person name="Chen W.M."/>
        </authorList>
    </citation>
    <scope>NUCLEOTIDE SEQUENCE</scope>
    <source>
        <strain evidence="7">TNR-22</strain>
    </source>
</reference>
<evidence type="ECO:0000313" key="8">
    <source>
        <dbReference type="Proteomes" id="UP001174932"/>
    </source>
</evidence>
<keyword evidence="4" id="KW-0804">Transcription</keyword>
<dbReference type="InterPro" id="IPR009057">
    <property type="entry name" value="Homeodomain-like_sf"/>
</dbReference>
<evidence type="ECO:0000256" key="2">
    <source>
        <dbReference type="ARBA" id="ARBA00023015"/>
    </source>
</evidence>
<dbReference type="InterPro" id="IPR050109">
    <property type="entry name" value="HTH-type_TetR-like_transc_reg"/>
</dbReference>
<keyword evidence="8" id="KW-1185">Reference proteome</keyword>
<dbReference type="Proteomes" id="UP001174932">
    <property type="component" value="Unassembled WGS sequence"/>
</dbReference>
<dbReference type="InterPro" id="IPR001647">
    <property type="entry name" value="HTH_TetR"/>
</dbReference>
<keyword evidence="3 5" id="KW-0238">DNA-binding</keyword>
<dbReference type="PANTHER" id="PTHR30055:SF234">
    <property type="entry name" value="HTH-TYPE TRANSCRIPTIONAL REGULATOR BETI"/>
    <property type="match status" value="1"/>
</dbReference>
<proteinExistence type="predicted"/>
<dbReference type="PANTHER" id="PTHR30055">
    <property type="entry name" value="HTH-TYPE TRANSCRIPTIONAL REGULATOR RUTR"/>
    <property type="match status" value="1"/>
</dbReference>
<dbReference type="RefSeq" id="WP_304374806.1">
    <property type="nucleotide sequence ID" value="NZ_JAUOZU010000002.1"/>
</dbReference>
<gene>
    <name evidence="7" type="ORF">Q4481_03035</name>
</gene>
<reference evidence="7" key="2">
    <citation type="submission" date="2023-07" db="EMBL/GenBank/DDBJ databases">
        <authorList>
            <person name="Shen H."/>
        </authorList>
    </citation>
    <scope>NUCLEOTIDE SEQUENCE</scope>
    <source>
        <strain evidence="7">TNR-22</strain>
    </source>
</reference>
<dbReference type="PRINTS" id="PR00455">
    <property type="entry name" value="HTHTETR"/>
</dbReference>
<dbReference type="Pfam" id="PF00440">
    <property type="entry name" value="TetR_N"/>
    <property type="match status" value="1"/>
</dbReference>
<dbReference type="SUPFAM" id="SSF48498">
    <property type="entry name" value="Tetracyclin repressor-like, C-terminal domain"/>
    <property type="match status" value="1"/>
</dbReference>
<protein>
    <submittedName>
        <fullName evidence="7">TetR/AcrR family transcriptional regulator</fullName>
    </submittedName>
</protein>
<accession>A0ABT8YGV9</accession>
<dbReference type="PROSITE" id="PS50977">
    <property type="entry name" value="HTH_TETR_2"/>
    <property type="match status" value="1"/>
</dbReference>
<feature type="DNA-binding region" description="H-T-H motif" evidence="5">
    <location>
        <begin position="33"/>
        <end position="52"/>
    </location>
</feature>
<organism evidence="7 8">
    <name type="scientific">Rhizobium alvei</name>
    <dbReference type="NCBI Taxonomy" id="1132659"/>
    <lineage>
        <taxon>Bacteria</taxon>
        <taxon>Pseudomonadati</taxon>
        <taxon>Pseudomonadota</taxon>
        <taxon>Alphaproteobacteria</taxon>
        <taxon>Hyphomicrobiales</taxon>
        <taxon>Rhizobiaceae</taxon>
        <taxon>Rhizobium/Agrobacterium group</taxon>
        <taxon>Rhizobium</taxon>
    </lineage>
</organism>
<evidence type="ECO:0000313" key="7">
    <source>
        <dbReference type="EMBL" id="MDO6962914.1"/>
    </source>
</evidence>
<evidence type="ECO:0000256" key="5">
    <source>
        <dbReference type="PROSITE-ProRule" id="PRU00335"/>
    </source>
</evidence>
<sequence length="204" mass="22253">MPHSRKDKQRQTKERLLQSAQDMIAAGGMSAASIRGICDGAGFSQGAFYSNFASKDDLLMELLEAQIAEEVGFLGALIDQTTAYDATLAALSERFATLAMQPEWSLLAIELQLHAQRDAAFAQRYNESKARTHAAFAHLLETLIERHNLVAKLPALQIAIGLHALWSGLVIEGTAEDALPRSEIHLAFFKALIRPATAKPDPTD</sequence>
<evidence type="ECO:0000259" key="6">
    <source>
        <dbReference type="PROSITE" id="PS50977"/>
    </source>
</evidence>
<evidence type="ECO:0000256" key="3">
    <source>
        <dbReference type="ARBA" id="ARBA00023125"/>
    </source>
</evidence>
<keyword evidence="2" id="KW-0805">Transcription regulation</keyword>
<dbReference type="Gene3D" id="1.10.357.10">
    <property type="entry name" value="Tetracycline Repressor, domain 2"/>
    <property type="match status" value="1"/>
</dbReference>
<dbReference type="Pfam" id="PF13977">
    <property type="entry name" value="TetR_C_6"/>
    <property type="match status" value="1"/>
</dbReference>
<comment type="caution">
    <text evidence="7">The sequence shown here is derived from an EMBL/GenBank/DDBJ whole genome shotgun (WGS) entry which is preliminary data.</text>
</comment>
<dbReference type="EMBL" id="JAUOZU010000002">
    <property type="protein sequence ID" value="MDO6962914.1"/>
    <property type="molecule type" value="Genomic_DNA"/>
</dbReference>
<keyword evidence="1" id="KW-0678">Repressor</keyword>
<evidence type="ECO:0000256" key="1">
    <source>
        <dbReference type="ARBA" id="ARBA00022491"/>
    </source>
</evidence>
<evidence type="ECO:0000256" key="4">
    <source>
        <dbReference type="ARBA" id="ARBA00023163"/>
    </source>
</evidence>
<name>A0ABT8YGV9_9HYPH</name>
<dbReference type="InterPro" id="IPR039538">
    <property type="entry name" value="BetI_C"/>
</dbReference>